<dbReference type="InterPro" id="IPR001505">
    <property type="entry name" value="Copper_CuA"/>
</dbReference>
<keyword evidence="4" id="KW-0472">Membrane</keyword>
<dbReference type="GeneID" id="35593085"/>
<dbReference type="SUPFAM" id="SSF49503">
    <property type="entry name" value="Cupredoxins"/>
    <property type="match status" value="1"/>
</dbReference>
<dbReference type="PROSITE" id="PS00078">
    <property type="entry name" value="COX2"/>
    <property type="match status" value="1"/>
</dbReference>
<dbReference type="EMBL" id="CP026309">
    <property type="protein sequence ID" value="AUV82494.1"/>
    <property type="molecule type" value="Genomic_DNA"/>
</dbReference>
<dbReference type="GO" id="GO:0016020">
    <property type="term" value="C:membrane"/>
    <property type="evidence" value="ECO:0007669"/>
    <property type="project" value="InterPro"/>
</dbReference>
<reference evidence="6 7" key="1">
    <citation type="submission" date="2018-01" db="EMBL/GenBank/DDBJ databases">
        <title>Complete genome sequence of Salinigranum rubrum GX10T, an extremely halophilic archaeon isolated from a marine solar saltern.</title>
        <authorList>
            <person name="Han S."/>
        </authorList>
    </citation>
    <scope>NUCLEOTIDE SEQUENCE [LARGE SCALE GENOMIC DNA]</scope>
    <source>
        <strain evidence="6 7">GX10</strain>
    </source>
</reference>
<dbReference type="AlphaFoldDB" id="A0A2I8VKS7"/>
<evidence type="ECO:0000256" key="1">
    <source>
        <dbReference type="ARBA" id="ARBA00004196"/>
    </source>
</evidence>
<dbReference type="InterPro" id="IPR008972">
    <property type="entry name" value="Cupredoxin"/>
</dbReference>
<keyword evidence="7" id="KW-1185">Reference proteome</keyword>
<feature type="transmembrane region" description="Helical" evidence="4">
    <location>
        <begin position="23"/>
        <end position="42"/>
    </location>
</feature>
<dbReference type="InterPro" id="IPR002429">
    <property type="entry name" value="CcO_II-like_C"/>
</dbReference>
<dbReference type="PANTHER" id="PTHR42838">
    <property type="entry name" value="CYTOCHROME C OXIDASE SUBUNIT II"/>
    <property type="match status" value="1"/>
</dbReference>
<dbReference type="PANTHER" id="PTHR42838:SF2">
    <property type="entry name" value="NITROUS-OXIDE REDUCTASE"/>
    <property type="match status" value="1"/>
</dbReference>
<dbReference type="OrthoDB" id="27522at2157"/>
<evidence type="ECO:0000313" key="7">
    <source>
        <dbReference type="Proteomes" id="UP000236584"/>
    </source>
</evidence>
<evidence type="ECO:0000313" key="6">
    <source>
        <dbReference type="EMBL" id="AUV82494.1"/>
    </source>
</evidence>
<name>A0A2I8VKS7_9EURY</name>
<accession>A0A2I8VKS7</accession>
<proteinExistence type="predicted"/>
<dbReference type="GO" id="GO:0005507">
    <property type="term" value="F:copper ion binding"/>
    <property type="evidence" value="ECO:0007669"/>
    <property type="project" value="InterPro"/>
</dbReference>
<protein>
    <submittedName>
        <fullName evidence="6">Cytochrome C oxidase subunit II</fullName>
    </submittedName>
</protein>
<sequence>MSSPLEIPEDGWWDRNINRRESIWLGLSGIWSLIIFAWMSAFTRIGEQNPIGVTYQVSAREYQEKMQSYKEAASERGDALVPPDTDVFIAAFRFSWDGTPVVLEAGTEYDFHLSSYDVQHGFSIRPEHALSKQMNFQVLPGYEWILPMTFDEPGVYHVICNEYCGNGHRTMHGTIEVVDER</sequence>
<keyword evidence="4" id="KW-1133">Transmembrane helix</keyword>
<keyword evidence="4" id="KW-0812">Transmembrane</keyword>
<organism evidence="6 7">
    <name type="scientific">Salinigranum rubrum</name>
    <dbReference type="NCBI Taxonomy" id="755307"/>
    <lineage>
        <taxon>Archaea</taxon>
        <taxon>Methanobacteriati</taxon>
        <taxon>Methanobacteriota</taxon>
        <taxon>Stenosarchaea group</taxon>
        <taxon>Halobacteria</taxon>
        <taxon>Halobacteriales</taxon>
        <taxon>Haloferacaceae</taxon>
        <taxon>Salinigranum</taxon>
    </lineage>
</organism>
<dbReference type="InterPro" id="IPR051403">
    <property type="entry name" value="NosZ/Cyto_c_oxidase_sub2"/>
</dbReference>
<dbReference type="Pfam" id="PF00116">
    <property type="entry name" value="COX2"/>
    <property type="match status" value="1"/>
</dbReference>
<feature type="domain" description="Cytochrome oxidase subunit II copper A binding" evidence="5">
    <location>
        <begin position="82"/>
        <end position="181"/>
    </location>
</feature>
<gene>
    <name evidence="6" type="ORF">C2R22_13300</name>
</gene>
<evidence type="ECO:0000256" key="2">
    <source>
        <dbReference type="ARBA" id="ARBA00022723"/>
    </source>
</evidence>
<keyword evidence="3" id="KW-0186">Copper</keyword>
<dbReference type="RefSeq" id="WP_103426183.1">
    <property type="nucleotide sequence ID" value="NZ_CP026309.1"/>
</dbReference>
<evidence type="ECO:0000256" key="3">
    <source>
        <dbReference type="ARBA" id="ARBA00023008"/>
    </source>
</evidence>
<dbReference type="GO" id="GO:0004129">
    <property type="term" value="F:cytochrome-c oxidase activity"/>
    <property type="evidence" value="ECO:0007669"/>
    <property type="project" value="InterPro"/>
</dbReference>
<comment type="subcellular location">
    <subcellularLocation>
        <location evidence="1">Cell envelope</location>
    </subcellularLocation>
</comment>
<dbReference type="PROSITE" id="PS50857">
    <property type="entry name" value="COX2_CUA"/>
    <property type="match status" value="1"/>
</dbReference>
<dbReference type="Proteomes" id="UP000236584">
    <property type="component" value="Chromosome"/>
</dbReference>
<keyword evidence="2" id="KW-0479">Metal-binding</keyword>
<dbReference type="KEGG" id="srub:C2R22_13300"/>
<evidence type="ECO:0000256" key="4">
    <source>
        <dbReference type="SAM" id="Phobius"/>
    </source>
</evidence>
<dbReference type="Gene3D" id="2.60.40.420">
    <property type="entry name" value="Cupredoxins - blue copper proteins"/>
    <property type="match status" value="1"/>
</dbReference>
<evidence type="ECO:0000259" key="5">
    <source>
        <dbReference type="PROSITE" id="PS50857"/>
    </source>
</evidence>